<reference evidence="1" key="1">
    <citation type="journal article" date="2019" name="Sci. Rep.">
        <title>Draft genome of Tanacetum cinerariifolium, the natural source of mosquito coil.</title>
        <authorList>
            <person name="Yamashiro T."/>
            <person name="Shiraishi A."/>
            <person name="Satake H."/>
            <person name="Nakayama K."/>
        </authorList>
    </citation>
    <scope>NUCLEOTIDE SEQUENCE</scope>
</reference>
<name>A0A6L2M9W1_TANCI</name>
<dbReference type="EMBL" id="BKCJ010005865">
    <property type="protein sequence ID" value="GEU69065.1"/>
    <property type="molecule type" value="Genomic_DNA"/>
</dbReference>
<protein>
    <recommendedName>
        <fullName evidence="2">Reverse transcriptase domain-containing protein</fullName>
    </recommendedName>
</protein>
<proteinExistence type="predicted"/>
<evidence type="ECO:0000313" key="1">
    <source>
        <dbReference type="EMBL" id="GEU69065.1"/>
    </source>
</evidence>
<gene>
    <name evidence="1" type="ORF">Tci_041043</name>
</gene>
<comment type="caution">
    <text evidence="1">The sequence shown here is derived from an EMBL/GenBank/DDBJ whole genome shotgun (WGS) entry which is preliminary data.</text>
</comment>
<accession>A0A6L2M9W1</accession>
<evidence type="ECO:0008006" key="2">
    <source>
        <dbReference type="Google" id="ProtNLM"/>
    </source>
</evidence>
<dbReference type="AlphaFoldDB" id="A0A6L2M9W1"/>
<sequence length="408" mass="46278">MNQNFYNSSGFDQIQPPQYLHAQPEDTHELLRKLLEDLQIISEELAEYINSPSWNRPAFYDDDDEYSIQYKEYLENSSNVIAPVLPTEEPDNSLSIGDEHLSTIPETESDEVIKAGVKNLVPIPSEFEVTSDNDSDDDESLSNEDVPMENFKIYLNPLFDDEEIISTKIDPHYFNAKSNLIESLLNRDTLIDSSPKFDYLFKLAHNDSIPPGIEEADFDLEEEIRLVENLLYDNSSPRPPEDLNVVIVVTILESPSPYPIAVEDSDSQMEEIDLFLATDDLMPPVIQHLSSRRSVISSSSSGTMDAEVFFDFEPDTGVLTAKVVEDISEHCVLMPKVLPTLPALCLNINTLLLFSFENEDKVSKPSILSYLLVSHRDKTISDFSENPIMMYGENIPHLDVSFLHFYPP</sequence>
<organism evidence="1">
    <name type="scientific">Tanacetum cinerariifolium</name>
    <name type="common">Dalmatian daisy</name>
    <name type="synonym">Chrysanthemum cinerariifolium</name>
    <dbReference type="NCBI Taxonomy" id="118510"/>
    <lineage>
        <taxon>Eukaryota</taxon>
        <taxon>Viridiplantae</taxon>
        <taxon>Streptophyta</taxon>
        <taxon>Embryophyta</taxon>
        <taxon>Tracheophyta</taxon>
        <taxon>Spermatophyta</taxon>
        <taxon>Magnoliopsida</taxon>
        <taxon>eudicotyledons</taxon>
        <taxon>Gunneridae</taxon>
        <taxon>Pentapetalae</taxon>
        <taxon>asterids</taxon>
        <taxon>campanulids</taxon>
        <taxon>Asterales</taxon>
        <taxon>Asteraceae</taxon>
        <taxon>Asteroideae</taxon>
        <taxon>Anthemideae</taxon>
        <taxon>Anthemidinae</taxon>
        <taxon>Tanacetum</taxon>
    </lineage>
</organism>